<dbReference type="Proteomes" id="UP000062788">
    <property type="component" value="Unassembled WGS sequence"/>
</dbReference>
<sequence length="309" mass="34090">MGEDAVQAGSSDPDGLDFDEEFIQVDALICEYDSVGEAQPRKAGYTFQWAQIENSCYSLLKKERDVRVAIWYIRACMARRGIPGLAESIRMLADIMSSPIEQIHPRAQPGELPCDTLLLHLNWLLSPQFLHQFGNAQVAEQGVTLSALASGDVGSLLESNERKDTAVRFLSEIKESLLLIEKSIKALEREFDVSSMSGLIDRALSRLKPTEDPQVNSIQPAVRANDAGERERDGRLAAGGALTSRKDVEATLQRLAEYFRVYEPSHPAPIFLARIQRMLGAQFGEVMAELYADGTALAAQIDRPNGAIK</sequence>
<dbReference type="EMBL" id="LOWA01000031">
    <property type="protein sequence ID" value="KVE27305.1"/>
    <property type="molecule type" value="Genomic_DNA"/>
</dbReference>
<dbReference type="PANTHER" id="PTHR37951:SF1">
    <property type="entry name" value="TYPE VI SECRETION SYSTEM COMPONENT TSSA1"/>
    <property type="match status" value="1"/>
</dbReference>
<dbReference type="Pfam" id="PF06812">
    <property type="entry name" value="ImpA_N"/>
    <property type="match status" value="1"/>
</dbReference>
<proteinExistence type="predicted"/>
<keyword evidence="3" id="KW-1185">Reference proteome</keyword>
<feature type="domain" description="ImpA N-terminal" evidence="1">
    <location>
        <begin position="16"/>
        <end position="111"/>
    </location>
</feature>
<evidence type="ECO:0000313" key="3">
    <source>
        <dbReference type="Proteomes" id="UP000062788"/>
    </source>
</evidence>
<evidence type="ECO:0000259" key="1">
    <source>
        <dbReference type="Pfam" id="PF06812"/>
    </source>
</evidence>
<evidence type="ECO:0000313" key="2">
    <source>
        <dbReference type="EMBL" id="KVE27305.1"/>
    </source>
</evidence>
<dbReference type="OrthoDB" id="9771118at2"/>
<dbReference type="RefSeq" id="WP_059516723.1">
    <property type="nucleotide sequence ID" value="NZ_LOWA01000031.1"/>
</dbReference>
<organism evidence="2 3">
    <name type="scientific">Burkholderia singularis</name>
    <dbReference type="NCBI Taxonomy" id="1503053"/>
    <lineage>
        <taxon>Bacteria</taxon>
        <taxon>Pseudomonadati</taxon>
        <taxon>Pseudomonadota</taxon>
        <taxon>Betaproteobacteria</taxon>
        <taxon>Burkholderiales</taxon>
        <taxon>Burkholderiaceae</taxon>
        <taxon>Burkholderia</taxon>
        <taxon>pseudomallei group</taxon>
    </lineage>
</organism>
<dbReference type="AlphaFoldDB" id="A0A103E2R7"/>
<dbReference type="PANTHER" id="PTHR37951">
    <property type="entry name" value="CYTOPLASMIC PROTEIN-RELATED"/>
    <property type="match status" value="1"/>
</dbReference>
<protein>
    <recommendedName>
        <fullName evidence="1">ImpA N-terminal domain-containing protein</fullName>
    </recommendedName>
</protein>
<name>A0A103E2R7_9BURK</name>
<reference evidence="2 3" key="1">
    <citation type="submission" date="2015-11" db="EMBL/GenBank/DDBJ databases">
        <title>Expanding the genomic diversity of Burkholderia species for the development of highly accurate diagnostics.</title>
        <authorList>
            <person name="Sahl J."/>
            <person name="Keim P."/>
            <person name="Wagner D."/>
        </authorList>
    </citation>
    <scope>NUCLEOTIDE SEQUENCE [LARGE SCALE GENOMIC DNA]</scope>
    <source>
        <strain evidence="2 3">TSV85</strain>
    </source>
</reference>
<comment type="caution">
    <text evidence="2">The sequence shown here is derived from an EMBL/GenBank/DDBJ whole genome shotgun (WGS) entry which is preliminary data.</text>
</comment>
<accession>A0A103E2R7</accession>
<dbReference type="InterPro" id="IPR010657">
    <property type="entry name" value="ImpA_N"/>
</dbReference>
<gene>
    <name evidence="2" type="ORF">WS67_12490</name>
</gene>
<dbReference type="InterPro" id="IPR017740">
    <property type="entry name" value="TssA-like"/>
</dbReference>